<dbReference type="Proteomes" id="UP000489600">
    <property type="component" value="Unassembled WGS sequence"/>
</dbReference>
<dbReference type="Pfam" id="PF00249">
    <property type="entry name" value="Myb_DNA-binding"/>
    <property type="match status" value="2"/>
</dbReference>
<dbReference type="EMBL" id="CABITT030000007">
    <property type="protein sequence ID" value="VVB12514.1"/>
    <property type="molecule type" value="Genomic_DNA"/>
</dbReference>
<keyword evidence="6" id="KW-0539">Nucleus</keyword>
<dbReference type="GO" id="GO:0000976">
    <property type="term" value="F:transcription cis-regulatory region binding"/>
    <property type="evidence" value="ECO:0007669"/>
    <property type="project" value="UniProtKB-ARBA"/>
</dbReference>
<evidence type="ECO:0000256" key="3">
    <source>
        <dbReference type="ARBA" id="ARBA00023015"/>
    </source>
</evidence>
<dbReference type="PROSITE" id="PS51294">
    <property type="entry name" value="HTH_MYB"/>
    <property type="match status" value="2"/>
</dbReference>
<protein>
    <submittedName>
        <fullName evidence="11">Uncharacterized protein</fullName>
    </submittedName>
</protein>
<evidence type="ECO:0000256" key="2">
    <source>
        <dbReference type="ARBA" id="ARBA00022737"/>
    </source>
</evidence>
<dbReference type="InterPro" id="IPR009057">
    <property type="entry name" value="Homeodomain-like_sf"/>
</dbReference>
<dbReference type="GO" id="GO:0051707">
    <property type="term" value="P:response to other organism"/>
    <property type="evidence" value="ECO:0007669"/>
    <property type="project" value="UniProtKB-ARBA"/>
</dbReference>
<evidence type="ECO:0000256" key="5">
    <source>
        <dbReference type="ARBA" id="ARBA00023163"/>
    </source>
</evidence>
<dbReference type="OrthoDB" id="2143914at2759"/>
<dbReference type="PROSITE" id="PS50090">
    <property type="entry name" value="MYB_LIKE"/>
    <property type="match status" value="2"/>
</dbReference>
<keyword evidence="3" id="KW-0805">Transcription regulation</keyword>
<dbReference type="SUPFAM" id="SSF46689">
    <property type="entry name" value="Homeodomain-like"/>
    <property type="match status" value="1"/>
</dbReference>
<feature type="domain" description="Myb-like" evidence="9">
    <location>
        <begin position="9"/>
        <end position="61"/>
    </location>
</feature>
<comment type="subunit">
    <text evidence="7">Can form complexes with MYC2, MYC3 or MYC4.</text>
</comment>
<keyword evidence="4" id="KW-0238">DNA-binding</keyword>
<evidence type="ECO:0000256" key="4">
    <source>
        <dbReference type="ARBA" id="ARBA00023125"/>
    </source>
</evidence>
<feature type="region of interest" description="Disordered" evidence="8">
    <location>
        <begin position="1"/>
        <end position="22"/>
    </location>
</feature>
<dbReference type="Gene3D" id="1.10.10.60">
    <property type="entry name" value="Homeodomain-like"/>
    <property type="match status" value="2"/>
</dbReference>
<dbReference type="InterPro" id="IPR001005">
    <property type="entry name" value="SANT/Myb"/>
</dbReference>
<sequence length="319" mass="35796">MGKSSGSEEGEVKKGPWTPEEDEKLVGYIQTHGPGKWRTLPKNAGLKRCGKSCRLRWTNYLRPDIKRGEFSLQEEETIIQLHRLLGNKWSAIAIHLPGRTDNEIKNYWNTHIKKKLLRMGIDPVTHCPRINLLQLSSLLTSSLFKSMSQPMNTPLDFTTSNINPGILNHLTASLNNVQTESYQPNQQLQNDLNTDPTSFTGLLNSTPSVQRQNNGEYWENYLNYTGSSDQSINQVHLTGNYSSAGFVSDEINDGENFKAGWDFSSLMLPGTSSNSSTPLNSSSTIFINGGSEDDRESYGSDMLMFHHHRDQNNNALNLS</sequence>
<dbReference type="InterPro" id="IPR017930">
    <property type="entry name" value="Myb_dom"/>
</dbReference>
<evidence type="ECO:0000313" key="11">
    <source>
        <dbReference type="EMBL" id="VVB12514.1"/>
    </source>
</evidence>
<evidence type="ECO:0000256" key="6">
    <source>
        <dbReference type="ARBA" id="ARBA00023242"/>
    </source>
</evidence>
<organism evidence="11 12">
    <name type="scientific">Arabis nemorensis</name>
    <dbReference type="NCBI Taxonomy" id="586526"/>
    <lineage>
        <taxon>Eukaryota</taxon>
        <taxon>Viridiplantae</taxon>
        <taxon>Streptophyta</taxon>
        <taxon>Embryophyta</taxon>
        <taxon>Tracheophyta</taxon>
        <taxon>Spermatophyta</taxon>
        <taxon>Magnoliopsida</taxon>
        <taxon>eudicotyledons</taxon>
        <taxon>Gunneridae</taxon>
        <taxon>Pentapetalae</taxon>
        <taxon>rosids</taxon>
        <taxon>malvids</taxon>
        <taxon>Brassicales</taxon>
        <taxon>Brassicaceae</taxon>
        <taxon>Arabideae</taxon>
        <taxon>Arabis</taxon>
    </lineage>
</organism>
<dbReference type="PANTHER" id="PTHR47994:SF5">
    <property type="entry name" value="F14D16.11-RELATED"/>
    <property type="match status" value="1"/>
</dbReference>
<reference evidence="11" key="1">
    <citation type="submission" date="2019-07" db="EMBL/GenBank/DDBJ databases">
        <authorList>
            <person name="Dittberner H."/>
        </authorList>
    </citation>
    <scope>NUCLEOTIDE SEQUENCE [LARGE SCALE GENOMIC DNA]</scope>
</reference>
<dbReference type="CDD" id="cd00167">
    <property type="entry name" value="SANT"/>
    <property type="match status" value="2"/>
</dbReference>
<evidence type="ECO:0000256" key="8">
    <source>
        <dbReference type="SAM" id="MobiDB-lite"/>
    </source>
</evidence>
<keyword evidence="12" id="KW-1185">Reference proteome</keyword>
<evidence type="ECO:0000313" key="12">
    <source>
        <dbReference type="Proteomes" id="UP000489600"/>
    </source>
</evidence>
<dbReference type="GO" id="GO:0080090">
    <property type="term" value="P:regulation of primary metabolic process"/>
    <property type="evidence" value="ECO:0007669"/>
    <property type="project" value="UniProtKB-ARBA"/>
</dbReference>
<dbReference type="FunFam" id="1.10.10.60:FF:000001">
    <property type="entry name" value="MYB-related transcription factor"/>
    <property type="match status" value="1"/>
</dbReference>
<gene>
    <name evidence="11" type="ORF">ANE_LOCUS22958</name>
</gene>
<feature type="domain" description="Myb-like" evidence="9">
    <location>
        <begin position="62"/>
        <end position="112"/>
    </location>
</feature>
<accession>A0A565CFZ1</accession>
<comment type="subcellular location">
    <subcellularLocation>
        <location evidence="1">Nucleus</location>
    </subcellularLocation>
</comment>
<comment type="caution">
    <text evidence="11">The sequence shown here is derived from an EMBL/GenBank/DDBJ whole genome shotgun (WGS) entry which is preliminary data.</text>
</comment>
<evidence type="ECO:0000256" key="7">
    <source>
        <dbReference type="ARBA" id="ARBA00062314"/>
    </source>
</evidence>
<proteinExistence type="predicted"/>
<dbReference type="GO" id="GO:0005634">
    <property type="term" value="C:nucleus"/>
    <property type="evidence" value="ECO:0007669"/>
    <property type="project" value="UniProtKB-SubCell"/>
</dbReference>
<dbReference type="FunFam" id="1.10.10.60:FF:000394">
    <property type="entry name" value="MYB transcription factor"/>
    <property type="match status" value="1"/>
</dbReference>
<feature type="domain" description="HTH myb-type" evidence="10">
    <location>
        <begin position="62"/>
        <end position="116"/>
    </location>
</feature>
<keyword evidence="2" id="KW-0677">Repeat</keyword>
<feature type="domain" description="HTH myb-type" evidence="10">
    <location>
        <begin position="11"/>
        <end position="61"/>
    </location>
</feature>
<name>A0A565CFZ1_9BRAS</name>
<dbReference type="PANTHER" id="PTHR47994">
    <property type="entry name" value="F14D16.11-RELATED"/>
    <property type="match status" value="1"/>
</dbReference>
<evidence type="ECO:0000259" key="9">
    <source>
        <dbReference type="PROSITE" id="PS50090"/>
    </source>
</evidence>
<dbReference type="AlphaFoldDB" id="A0A565CFZ1"/>
<evidence type="ECO:0000256" key="1">
    <source>
        <dbReference type="ARBA" id="ARBA00004123"/>
    </source>
</evidence>
<keyword evidence="5" id="KW-0804">Transcription</keyword>
<dbReference type="SMART" id="SM00717">
    <property type="entry name" value="SANT"/>
    <property type="match status" value="2"/>
</dbReference>
<dbReference type="InterPro" id="IPR015495">
    <property type="entry name" value="Myb_TF_plants"/>
</dbReference>
<evidence type="ECO:0000259" key="10">
    <source>
        <dbReference type="PROSITE" id="PS51294"/>
    </source>
</evidence>